<organism evidence="3 4">
    <name type="scientific">Plutella xylostella</name>
    <name type="common">Diamondback moth</name>
    <name type="synonym">Plutella maculipennis</name>
    <dbReference type="NCBI Taxonomy" id="51655"/>
    <lineage>
        <taxon>Eukaryota</taxon>
        <taxon>Metazoa</taxon>
        <taxon>Ecdysozoa</taxon>
        <taxon>Arthropoda</taxon>
        <taxon>Hexapoda</taxon>
        <taxon>Insecta</taxon>
        <taxon>Pterygota</taxon>
        <taxon>Neoptera</taxon>
        <taxon>Endopterygota</taxon>
        <taxon>Lepidoptera</taxon>
        <taxon>Glossata</taxon>
        <taxon>Ditrysia</taxon>
        <taxon>Yponomeutoidea</taxon>
        <taxon>Plutellidae</taxon>
        <taxon>Plutella</taxon>
    </lineage>
</organism>
<evidence type="ECO:0000256" key="1">
    <source>
        <dbReference type="SAM" id="MobiDB-lite"/>
    </source>
</evidence>
<proteinExistence type="predicted"/>
<comment type="caution">
    <text evidence="3">The sequence shown here is derived from an EMBL/GenBank/DDBJ whole genome shotgun (WGS) entry which is preliminary data.</text>
</comment>
<feature type="signal peptide" evidence="2">
    <location>
        <begin position="1"/>
        <end position="20"/>
    </location>
</feature>
<accession>A0A8S4EGS3</accession>
<keyword evidence="2" id="KW-0732">Signal</keyword>
<feature type="compositionally biased region" description="Gly residues" evidence="1">
    <location>
        <begin position="69"/>
        <end position="78"/>
    </location>
</feature>
<dbReference type="Proteomes" id="UP000653454">
    <property type="component" value="Unassembled WGS sequence"/>
</dbReference>
<protein>
    <submittedName>
        <fullName evidence="3">(diamondback moth) hypothetical protein</fullName>
    </submittedName>
</protein>
<evidence type="ECO:0000256" key="2">
    <source>
        <dbReference type="SAM" id="SignalP"/>
    </source>
</evidence>
<dbReference type="EMBL" id="CAJHNJ030000016">
    <property type="protein sequence ID" value="CAG9114809.1"/>
    <property type="molecule type" value="Genomic_DNA"/>
</dbReference>
<reference evidence="3" key="1">
    <citation type="submission" date="2020-11" db="EMBL/GenBank/DDBJ databases">
        <authorList>
            <person name="Whiteford S."/>
        </authorList>
    </citation>
    <scope>NUCLEOTIDE SEQUENCE</scope>
</reference>
<evidence type="ECO:0000313" key="3">
    <source>
        <dbReference type="EMBL" id="CAG9114809.1"/>
    </source>
</evidence>
<dbReference type="AlphaFoldDB" id="A0A8S4EGS3"/>
<feature type="region of interest" description="Disordered" evidence="1">
    <location>
        <begin position="68"/>
        <end position="96"/>
    </location>
</feature>
<name>A0A8S4EGS3_PLUXY</name>
<feature type="chain" id="PRO_5035771920" evidence="2">
    <location>
        <begin position="21"/>
        <end position="96"/>
    </location>
</feature>
<keyword evidence="4" id="KW-1185">Reference proteome</keyword>
<feature type="compositionally biased region" description="Low complexity" evidence="1">
    <location>
        <begin position="82"/>
        <end position="96"/>
    </location>
</feature>
<gene>
    <name evidence="3" type="ORF">PLXY2_LOCUS5420</name>
</gene>
<evidence type="ECO:0000313" key="4">
    <source>
        <dbReference type="Proteomes" id="UP000653454"/>
    </source>
</evidence>
<sequence>MTQLTLVCFALCVSIAITVAAPQSQLAGIGGIDTTQFIPPVPQGMDANTISQYQNYMQNLFTLIQNQVNGGGDSSGGDSGDKTTSTASSSASSSAA</sequence>